<proteinExistence type="predicted"/>
<dbReference type="PANTHER" id="PTHR37038">
    <property type="entry name" value="TRANSCRIPTIONAL REGULATOR-RELATED"/>
    <property type="match status" value="1"/>
</dbReference>
<dbReference type="InterPro" id="IPR010057">
    <property type="entry name" value="Transcription_activator_Rgg_C"/>
</dbReference>
<reference evidence="2" key="1">
    <citation type="submission" date="2009-01" db="EMBL/GenBank/DDBJ databases">
        <authorList>
            <person name="Qin X."/>
            <person name="Bachman B."/>
            <person name="Battles P."/>
            <person name="Bell A."/>
            <person name="Bess C."/>
            <person name="Bickham C."/>
            <person name="Chaboub L."/>
            <person name="Chen D."/>
            <person name="Coyle M."/>
            <person name="Deiros D.R."/>
            <person name="Dinh H."/>
            <person name="Forbes L."/>
            <person name="Fowler G."/>
            <person name="Francisco L."/>
            <person name="Fu Q."/>
            <person name="Gubbala S."/>
            <person name="Hale W."/>
            <person name="Han Y."/>
            <person name="Hemphill L."/>
            <person name="Highlander S.K."/>
            <person name="Hirani K."/>
            <person name="Hogues M."/>
            <person name="Jackson L."/>
            <person name="Jakkamsetti A."/>
            <person name="Javaid M."/>
            <person name="Jiang H."/>
            <person name="Korchina V."/>
            <person name="Kovar C."/>
            <person name="Lara F."/>
            <person name="Lee S."/>
            <person name="Mata R."/>
            <person name="Mathew T."/>
            <person name="Moen C."/>
            <person name="Morales K."/>
            <person name="Munidasa M."/>
            <person name="Nazareth L."/>
            <person name="Ngo R."/>
            <person name="Nguyen L."/>
            <person name="Okwuonu G."/>
            <person name="Ongeri F."/>
            <person name="Patil S."/>
            <person name="Petrosino J."/>
            <person name="Pham C."/>
            <person name="Pham P."/>
            <person name="Pu L.-L."/>
            <person name="Puazo M."/>
            <person name="Raj R."/>
            <person name="Reid J."/>
            <person name="Rouhana J."/>
            <person name="Saada N."/>
            <person name="Shang Y."/>
            <person name="Simmons D."/>
            <person name="Thornton R."/>
            <person name="Warren J."/>
            <person name="Weissenberger G."/>
            <person name="Zhang J."/>
            <person name="Zhang L."/>
            <person name="Zhou C."/>
            <person name="Zhu D."/>
            <person name="Muzny D."/>
            <person name="Worley K."/>
            <person name="Gibbs R."/>
        </authorList>
    </citation>
    <scope>NUCLEOTIDE SEQUENCE [LARGE SCALE GENOMIC DNA]</scope>
    <source>
        <strain evidence="2">LMS2-1</strain>
    </source>
</reference>
<protein>
    <submittedName>
        <fullName evidence="2">Transcriptional activator, Rgg/GadR/MutR family domain protein</fullName>
    </submittedName>
</protein>
<dbReference type="InterPro" id="IPR053163">
    <property type="entry name" value="HTH-type_regulator_Rgg"/>
</dbReference>
<evidence type="ECO:0000313" key="3">
    <source>
        <dbReference type="Proteomes" id="UP000004525"/>
    </source>
</evidence>
<name>C2JZ13_LACRM</name>
<dbReference type="Pfam" id="PF21259">
    <property type="entry name" value="Rgg_C"/>
    <property type="match status" value="1"/>
</dbReference>
<dbReference type="Proteomes" id="UP000004525">
    <property type="component" value="Unassembled WGS sequence"/>
</dbReference>
<dbReference type="NCBIfam" id="TIGR01716">
    <property type="entry name" value="RGG_Cterm"/>
    <property type="match status" value="1"/>
</dbReference>
<feature type="domain" description="HTH-type transcriptional regulator Rgg C-terminal" evidence="1">
    <location>
        <begin position="112"/>
        <end position="273"/>
    </location>
</feature>
<comment type="caution">
    <text evidence="2">The sequence shown here is derived from an EMBL/GenBank/DDBJ whole genome shotgun (WGS) entry which is preliminary data.</text>
</comment>
<dbReference type="HOGENOM" id="CLU_959051_0_0_9"/>
<sequence length="299" mass="35121">MRGEEMFADQFTCGNLFRQIRERRHLKISDVQGPLHKTSVSFFETKDANIRLFSLMEILKPTMTEPQEFFELIDQTHSQLRRFFTELNTLYESLDLAGLQMLLTDYHGIKRSETPQYMLKLIVMSCIAKVKEQSPIFSAEDEECIQQFLLTEGRWFHFEYLVYANLCHSLSNCVNDRLLRHMVNKYQEFHLSRYDQAFVGTFYNISARYLKDADYDRALSMLDIVADFPVKNTALYLRHHVAFIRLAVPILKCQDQEAKKKLATLLMATEIIDPKLYKTNMAWMKSLNLDPEAILNNIT</sequence>
<dbReference type="EMBL" id="ACIZ01000092">
    <property type="protein sequence ID" value="EEN79733.1"/>
    <property type="molecule type" value="Genomic_DNA"/>
</dbReference>
<evidence type="ECO:0000313" key="2">
    <source>
        <dbReference type="EMBL" id="EEN79733.1"/>
    </source>
</evidence>
<accession>C2JZ13</accession>
<dbReference type="AlphaFoldDB" id="C2JZ13"/>
<evidence type="ECO:0000259" key="1">
    <source>
        <dbReference type="Pfam" id="PF21259"/>
    </source>
</evidence>
<dbReference type="Gene3D" id="1.25.40.400">
    <property type="match status" value="1"/>
</dbReference>
<gene>
    <name evidence="2" type="ORF">HMPREF0539_2148</name>
</gene>
<keyword evidence="3" id="KW-1185">Reference proteome</keyword>
<dbReference type="PANTHER" id="PTHR37038:SF12">
    <property type="entry name" value="TRANSCRIPTIONAL REGULATOR"/>
    <property type="match status" value="1"/>
</dbReference>
<organism evidence="2 3">
    <name type="scientific">Lacticaseibacillus rhamnosus (strain LMS2-1)</name>
    <dbReference type="NCBI Taxonomy" id="525361"/>
    <lineage>
        <taxon>Bacteria</taxon>
        <taxon>Bacillati</taxon>
        <taxon>Bacillota</taxon>
        <taxon>Bacilli</taxon>
        <taxon>Lactobacillales</taxon>
        <taxon>Lactobacillaceae</taxon>
        <taxon>Lacticaseibacillus</taxon>
    </lineage>
</organism>